<keyword evidence="1" id="KW-0479">Metal-binding</keyword>
<evidence type="ECO:0000313" key="8">
    <source>
        <dbReference type="EMBL" id="OJJ45077.1"/>
    </source>
</evidence>
<dbReference type="PRINTS" id="PR00755">
    <property type="entry name" value="AFLATOXINBRP"/>
</dbReference>
<dbReference type="SMART" id="SM00066">
    <property type="entry name" value="GAL4"/>
    <property type="match status" value="1"/>
</dbReference>
<dbReference type="GeneID" id="34615928"/>
<keyword evidence="3" id="KW-0805">Transcription regulation</keyword>
<dbReference type="PROSITE" id="PS00463">
    <property type="entry name" value="ZN2_CY6_FUNGAL_1"/>
    <property type="match status" value="1"/>
</dbReference>
<accession>A0A1L9SDA9</accession>
<sequence>MSTAFSLRRSCQGCAKSKRRCDMAAPTCSRCAAKGLTCEYVNAPLVGGKVSSSAAAVVGSSQIRPPLRLEIIKTHNHAIIRFLVGEFRDFPLIFSQHMKTHFIHPTLYEGGLPPPIRSIHAVCKLHQDGRLPAGVVLFDLLRRTSTEIHRQTKHAANFNELLACVQALILAQCALIFDDNVSSDESSEYAETTNERLVSLARQLWAQAPVQLSSTLSPYRAWVYAESVRRTIITCFVLSNVYSLRRRQYGLRTPFVDALPFDLRTALWDAPCADSWLAASAGLLPQASTMVSLHEYTGLLLAGRVHGPSPFGGLILAACKGVSLSQVPHPPVRDYFL</sequence>
<organism evidence="8 9">
    <name type="scientific">Penicilliopsis zonata CBS 506.65</name>
    <dbReference type="NCBI Taxonomy" id="1073090"/>
    <lineage>
        <taxon>Eukaryota</taxon>
        <taxon>Fungi</taxon>
        <taxon>Dikarya</taxon>
        <taxon>Ascomycota</taxon>
        <taxon>Pezizomycotina</taxon>
        <taxon>Eurotiomycetes</taxon>
        <taxon>Eurotiomycetidae</taxon>
        <taxon>Eurotiales</taxon>
        <taxon>Aspergillaceae</taxon>
        <taxon>Penicilliopsis</taxon>
    </lineage>
</organism>
<dbReference type="GO" id="GO:0003677">
    <property type="term" value="F:DNA binding"/>
    <property type="evidence" value="ECO:0007669"/>
    <property type="project" value="UniProtKB-KW"/>
</dbReference>
<dbReference type="Gene3D" id="4.10.240.10">
    <property type="entry name" value="Zn(2)-C6 fungal-type DNA-binding domain"/>
    <property type="match status" value="1"/>
</dbReference>
<keyword evidence="4" id="KW-0238">DNA-binding</keyword>
<evidence type="ECO:0000256" key="2">
    <source>
        <dbReference type="ARBA" id="ARBA00022833"/>
    </source>
</evidence>
<keyword evidence="6" id="KW-0539">Nucleus</keyword>
<evidence type="ECO:0000256" key="3">
    <source>
        <dbReference type="ARBA" id="ARBA00023015"/>
    </source>
</evidence>
<feature type="domain" description="Zn(2)-C6 fungal-type" evidence="7">
    <location>
        <begin position="10"/>
        <end position="40"/>
    </location>
</feature>
<dbReference type="PROSITE" id="PS50048">
    <property type="entry name" value="ZN2_CY6_FUNGAL_2"/>
    <property type="match status" value="1"/>
</dbReference>
<keyword evidence="9" id="KW-1185">Reference proteome</keyword>
<dbReference type="CDD" id="cd00067">
    <property type="entry name" value="GAL4"/>
    <property type="match status" value="1"/>
</dbReference>
<keyword evidence="5" id="KW-0804">Transcription</keyword>
<dbReference type="Proteomes" id="UP000184188">
    <property type="component" value="Unassembled WGS sequence"/>
</dbReference>
<name>A0A1L9SDA9_9EURO</name>
<dbReference type="AlphaFoldDB" id="A0A1L9SDA9"/>
<evidence type="ECO:0000256" key="5">
    <source>
        <dbReference type="ARBA" id="ARBA00023163"/>
    </source>
</evidence>
<keyword evidence="2" id="KW-0862">Zinc</keyword>
<dbReference type="GO" id="GO:0008270">
    <property type="term" value="F:zinc ion binding"/>
    <property type="evidence" value="ECO:0007669"/>
    <property type="project" value="InterPro"/>
</dbReference>
<evidence type="ECO:0000256" key="1">
    <source>
        <dbReference type="ARBA" id="ARBA00022723"/>
    </source>
</evidence>
<dbReference type="RefSeq" id="XP_022579587.1">
    <property type="nucleotide sequence ID" value="XM_022729464.1"/>
</dbReference>
<dbReference type="InterPro" id="IPR001138">
    <property type="entry name" value="Zn2Cys6_DnaBD"/>
</dbReference>
<evidence type="ECO:0000259" key="7">
    <source>
        <dbReference type="PROSITE" id="PS50048"/>
    </source>
</evidence>
<gene>
    <name evidence="8" type="ORF">ASPZODRAFT_674986</name>
</gene>
<proteinExistence type="predicted"/>
<evidence type="ECO:0000256" key="6">
    <source>
        <dbReference type="ARBA" id="ARBA00023242"/>
    </source>
</evidence>
<dbReference type="InterPro" id="IPR036864">
    <property type="entry name" value="Zn2-C6_fun-type_DNA-bd_sf"/>
</dbReference>
<evidence type="ECO:0000313" key="9">
    <source>
        <dbReference type="Proteomes" id="UP000184188"/>
    </source>
</evidence>
<dbReference type="PANTHER" id="PTHR47660">
    <property type="entry name" value="TRANSCRIPTION FACTOR WITH C2H2 AND ZN(2)-CYS(6) DNA BINDING DOMAIN (EUROFUNG)-RELATED-RELATED"/>
    <property type="match status" value="1"/>
</dbReference>
<protein>
    <recommendedName>
        <fullName evidence="7">Zn(2)-C6 fungal-type domain-containing protein</fullName>
    </recommendedName>
</protein>
<dbReference type="VEuPathDB" id="FungiDB:ASPZODRAFT_674986"/>
<evidence type="ECO:0000256" key="4">
    <source>
        <dbReference type="ARBA" id="ARBA00023125"/>
    </source>
</evidence>
<dbReference type="SUPFAM" id="SSF57701">
    <property type="entry name" value="Zn2/Cys6 DNA-binding domain"/>
    <property type="match status" value="1"/>
</dbReference>
<dbReference type="EMBL" id="KV878346">
    <property type="protein sequence ID" value="OJJ45077.1"/>
    <property type="molecule type" value="Genomic_DNA"/>
</dbReference>
<dbReference type="Pfam" id="PF00172">
    <property type="entry name" value="Zn_clus"/>
    <property type="match status" value="1"/>
</dbReference>
<dbReference type="OrthoDB" id="4216928at2759"/>
<dbReference type="GO" id="GO:0000981">
    <property type="term" value="F:DNA-binding transcription factor activity, RNA polymerase II-specific"/>
    <property type="evidence" value="ECO:0007669"/>
    <property type="project" value="InterPro"/>
</dbReference>
<reference evidence="9" key="1">
    <citation type="journal article" date="2017" name="Genome Biol.">
        <title>Comparative genomics reveals high biological diversity and specific adaptations in the industrially and medically important fungal genus Aspergillus.</title>
        <authorList>
            <person name="de Vries R.P."/>
            <person name="Riley R."/>
            <person name="Wiebenga A."/>
            <person name="Aguilar-Osorio G."/>
            <person name="Amillis S."/>
            <person name="Uchima C.A."/>
            <person name="Anderluh G."/>
            <person name="Asadollahi M."/>
            <person name="Askin M."/>
            <person name="Barry K."/>
            <person name="Battaglia E."/>
            <person name="Bayram O."/>
            <person name="Benocci T."/>
            <person name="Braus-Stromeyer S.A."/>
            <person name="Caldana C."/>
            <person name="Canovas D."/>
            <person name="Cerqueira G.C."/>
            <person name="Chen F."/>
            <person name="Chen W."/>
            <person name="Choi C."/>
            <person name="Clum A."/>
            <person name="Dos Santos R.A."/>
            <person name="Damasio A.R."/>
            <person name="Diallinas G."/>
            <person name="Emri T."/>
            <person name="Fekete E."/>
            <person name="Flipphi M."/>
            <person name="Freyberg S."/>
            <person name="Gallo A."/>
            <person name="Gournas C."/>
            <person name="Habgood R."/>
            <person name="Hainaut M."/>
            <person name="Harispe M.L."/>
            <person name="Henrissat B."/>
            <person name="Hilden K.S."/>
            <person name="Hope R."/>
            <person name="Hossain A."/>
            <person name="Karabika E."/>
            <person name="Karaffa L."/>
            <person name="Karanyi Z."/>
            <person name="Krasevec N."/>
            <person name="Kuo A."/>
            <person name="Kusch H."/>
            <person name="LaButti K."/>
            <person name="Lagendijk E.L."/>
            <person name="Lapidus A."/>
            <person name="Levasseur A."/>
            <person name="Lindquist E."/>
            <person name="Lipzen A."/>
            <person name="Logrieco A.F."/>
            <person name="MacCabe A."/>
            <person name="Maekelae M.R."/>
            <person name="Malavazi I."/>
            <person name="Melin P."/>
            <person name="Meyer V."/>
            <person name="Mielnichuk N."/>
            <person name="Miskei M."/>
            <person name="Molnar A.P."/>
            <person name="Mule G."/>
            <person name="Ngan C.Y."/>
            <person name="Orejas M."/>
            <person name="Orosz E."/>
            <person name="Ouedraogo J.P."/>
            <person name="Overkamp K.M."/>
            <person name="Park H.-S."/>
            <person name="Perrone G."/>
            <person name="Piumi F."/>
            <person name="Punt P.J."/>
            <person name="Ram A.F."/>
            <person name="Ramon A."/>
            <person name="Rauscher S."/>
            <person name="Record E."/>
            <person name="Riano-Pachon D.M."/>
            <person name="Robert V."/>
            <person name="Roehrig J."/>
            <person name="Ruller R."/>
            <person name="Salamov A."/>
            <person name="Salih N.S."/>
            <person name="Samson R.A."/>
            <person name="Sandor E."/>
            <person name="Sanguinetti M."/>
            <person name="Schuetze T."/>
            <person name="Sepcic K."/>
            <person name="Shelest E."/>
            <person name="Sherlock G."/>
            <person name="Sophianopoulou V."/>
            <person name="Squina F.M."/>
            <person name="Sun H."/>
            <person name="Susca A."/>
            <person name="Todd R.B."/>
            <person name="Tsang A."/>
            <person name="Unkles S.E."/>
            <person name="van de Wiele N."/>
            <person name="van Rossen-Uffink D."/>
            <person name="Oliveira J.V."/>
            <person name="Vesth T.C."/>
            <person name="Visser J."/>
            <person name="Yu J.-H."/>
            <person name="Zhou M."/>
            <person name="Andersen M.R."/>
            <person name="Archer D.B."/>
            <person name="Baker S.E."/>
            <person name="Benoit I."/>
            <person name="Brakhage A.A."/>
            <person name="Braus G.H."/>
            <person name="Fischer R."/>
            <person name="Frisvad J.C."/>
            <person name="Goldman G.H."/>
            <person name="Houbraken J."/>
            <person name="Oakley B."/>
            <person name="Pocsi I."/>
            <person name="Scazzocchio C."/>
            <person name="Seiboth B."/>
            <person name="vanKuyk P.A."/>
            <person name="Wortman J."/>
            <person name="Dyer P.S."/>
            <person name="Grigoriev I.V."/>
        </authorList>
    </citation>
    <scope>NUCLEOTIDE SEQUENCE [LARGE SCALE GENOMIC DNA]</scope>
    <source>
        <strain evidence="9">CBS 506.65</strain>
    </source>
</reference>
<dbReference type="PANTHER" id="PTHR47660:SF3">
    <property type="entry name" value="FINGER DOMAIN PROTEIN, PUTATIVE (AFU_ORTHOLOGUE AFUA_4G03310)-RELATED"/>
    <property type="match status" value="1"/>
</dbReference>